<dbReference type="Pfam" id="PF01694">
    <property type="entry name" value="Rhomboid"/>
    <property type="match status" value="1"/>
</dbReference>
<feature type="region of interest" description="Disordered" evidence="7">
    <location>
        <begin position="48"/>
        <end position="85"/>
    </location>
</feature>
<dbReference type="AlphaFoldDB" id="A0A2J6QZ42"/>
<evidence type="ECO:0000256" key="4">
    <source>
        <dbReference type="ARBA" id="ARBA00022801"/>
    </source>
</evidence>
<dbReference type="Gene3D" id="1.20.1540.10">
    <property type="entry name" value="Rhomboid-like"/>
    <property type="match status" value="1"/>
</dbReference>
<dbReference type="PANTHER" id="PTHR43731:SF14">
    <property type="entry name" value="PRESENILIN-ASSOCIATED RHOMBOID-LIKE PROTEIN, MITOCHONDRIAL"/>
    <property type="match status" value="1"/>
</dbReference>
<accession>A0A2J6QZ42</accession>
<feature type="transmembrane region" description="Helical" evidence="8">
    <location>
        <begin position="90"/>
        <end position="108"/>
    </location>
</feature>
<feature type="transmembrane region" description="Helical" evidence="8">
    <location>
        <begin position="294"/>
        <end position="315"/>
    </location>
</feature>
<evidence type="ECO:0000256" key="2">
    <source>
        <dbReference type="ARBA" id="ARBA00009045"/>
    </source>
</evidence>
<comment type="similarity">
    <text evidence="2">Belongs to the peptidase S54 family.</text>
</comment>
<evidence type="ECO:0000256" key="8">
    <source>
        <dbReference type="SAM" id="Phobius"/>
    </source>
</evidence>
<keyword evidence="6 8" id="KW-0472">Membrane</keyword>
<dbReference type="PANTHER" id="PTHR43731">
    <property type="entry name" value="RHOMBOID PROTEASE"/>
    <property type="match status" value="1"/>
</dbReference>
<comment type="subcellular location">
    <subcellularLocation>
        <location evidence="1">Membrane</location>
        <topology evidence="1">Multi-pass membrane protein</topology>
    </subcellularLocation>
</comment>
<dbReference type="InterPro" id="IPR035952">
    <property type="entry name" value="Rhomboid-like_sf"/>
</dbReference>
<feature type="domain" description="Peptidase S54 rhomboid" evidence="9">
    <location>
        <begin position="164"/>
        <end position="310"/>
    </location>
</feature>
<keyword evidence="5 8" id="KW-1133">Transmembrane helix</keyword>
<keyword evidence="4" id="KW-0378">Hydrolase</keyword>
<feature type="non-terminal residue" evidence="10">
    <location>
        <position position="320"/>
    </location>
</feature>
<evidence type="ECO:0000259" key="9">
    <source>
        <dbReference type="Pfam" id="PF01694"/>
    </source>
</evidence>
<evidence type="ECO:0000256" key="3">
    <source>
        <dbReference type="ARBA" id="ARBA00022692"/>
    </source>
</evidence>
<protein>
    <recommendedName>
        <fullName evidence="9">Peptidase S54 rhomboid domain-containing protein</fullName>
    </recommendedName>
</protein>
<name>A0A2J6QZ42_HYAVF</name>
<proteinExistence type="inferred from homology"/>
<evidence type="ECO:0000256" key="6">
    <source>
        <dbReference type="ARBA" id="ARBA00023136"/>
    </source>
</evidence>
<feature type="compositionally biased region" description="Polar residues" evidence="7">
    <location>
        <begin position="53"/>
        <end position="64"/>
    </location>
</feature>
<keyword evidence="11" id="KW-1185">Reference proteome</keyword>
<gene>
    <name evidence="10" type="ORF">L207DRAFT_572746</name>
</gene>
<evidence type="ECO:0000256" key="5">
    <source>
        <dbReference type="ARBA" id="ARBA00022989"/>
    </source>
</evidence>
<dbReference type="OrthoDB" id="418595at2759"/>
<dbReference type="SUPFAM" id="SSF144091">
    <property type="entry name" value="Rhomboid-like"/>
    <property type="match status" value="1"/>
</dbReference>
<sequence>MPWTAVGPHPQLRCVGIGLCGNHAWPTAYELLIPPIHRRDHGRERAEHHELAVNQTPYQPQTPSVRRGYEEWSRPHRSQSYRTSSDQTRLSPAAVLFPIIATCFGIWMHQRRFGRRKRIAIISTRLYGGSNVRSFEPTSNSSNFRQVDVADSDYVLSLQNLRAGRYYTLLAYSFAHFDIMHLLANMGSLLVVGPPIISLHGTPQFLVLWMGCSAAGGLLELKHWAMIEKEHIVRTAVGASAVVCGLSTVVACADPKALVSVPLIGSIPAWLQTAGMAAYSLLAMQYVWSPEVGHLGHFGGMEFGAFWWLVALPAISRRQM</sequence>
<evidence type="ECO:0000256" key="7">
    <source>
        <dbReference type="SAM" id="MobiDB-lite"/>
    </source>
</evidence>
<dbReference type="InterPro" id="IPR050925">
    <property type="entry name" value="Rhomboid_protease_S54"/>
</dbReference>
<dbReference type="GO" id="GO:0004252">
    <property type="term" value="F:serine-type endopeptidase activity"/>
    <property type="evidence" value="ECO:0007669"/>
    <property type="project" value="InterPro"/>
</dbReference>
<dbReference type="Proteomes" id="UP000235786">
    <property type="component" value="Unassembled WGS sequence"/>
</dbReference>
<evidence type="ECO:0000313" key="11">
    <source>
        <dbReference type="Proteomes" id="UP000235786"/>
    </source>
</evidence>
<evidence type="ECO:0000256" key="1">
    <source>
        <dbReference type="ARBA" id="ARBA00004141"/>
    </source>
</evidence>
<evidence type="ECO:0000313" key="10">
    <source>
        <dbReference type="EMBL" id="PMD31530.1"/>
    </source>
</evidence>
<dbReference type="GO" id="GO:0016020">
    <property type="term" value="C:membrane"/>
    <property type="evidence" value="ECO:0007669"/>
    <property type="project" value="UniProtKB-SubCell"/>
</dbReference>
<dbReference type="EMBL" id="KZ613962">
    <property type="protein sequence ID" value="PMD31530.1"/>
    <property type="molecule type" value="Genomic_DNA"/>
</dbReference>
<dbReference type="InterPro" id="IPR022764">
    <property type="entry name" value="Peptidase_S54_rhomboid_dom"/>
</dbReference>
<reference evidence="10 11" key="1">
    <citation type="submission" date="2016-04" db="EMBL/GenBank/DDBJ databases">
        <title>A degradative enzymes factory behind the ericoid mycorrhizal symbiosis.</title>
        <authorList>
            <consortium name="DOE Joint Genome Institute"/>
            <person name="Martino E."/>
            <person name="Morin E."/>
            <person name="Grelet G."/>
            <person name="Kuo A."/>
            <person name="Kohler A."/>
            <person name="Daghino S."/>
            <person name="Barry K."/>
            <person name="Choi C."/>
            <person name="Cichocki N."/>
            <person name="Clum A."/>
            <person name="Copeland A."/>
            <person name="Hainaut M."/>
            <person name="Haridas S."/>
            <person name="Labutti K."/>
            <person name="Lindquist E."/>
            <person name="Lipzen A."/>
            <person name="Khouja H.-R."/>
            <person name="Murat C."/>
            <person name="Ohm R."/>
            <person name="Olson A."/>
            <person name="Spatafora J."/>
            <person name="Veneault-Fourrey C."/>
            <person name="Henrissat B."/>
            <person name="Grigoriev I."/>
            <person name="Martin F."/>
            <person name="Perotto S."/>
        </authorList>
    </citation>
    <scope>NUCLEOTIDE SEQUENCE [LARGE SCALE GENOMIC DNA]</scope>
    <source>
        <strain evidence="10 11">F</strain>
    </source>
</reference>
<keyword evidence="3 8" id="KW-0812">Transmembrane</keyword>
<organism evidence="10 11">
    <name type="scientific">Hyaloscypha variabilis (strain UAMH 11265 / GT02V1 / F)</name>
    <name type="common">Meliniomyces variabilis</name>
    <dbReference type="NCBI Taxonomy" id="1149755"/>
    <lineage>
        <taxon>Eukaryota</taxon>
        <taxon>Fungi</taxon>
        <taxon>Dikarya</taxon>
        <taxon>Ascomycota</taxon>
        <taxon>Pezizomycotina</taxon>
        <taxon>Leotiomycetes</taxon>
        <taxon>Helotiales</taxon>
        <taxon>Hyaloscyphaceae</taxon>
        <taxon>Hyaloscypha</taxon>
        <taxon>Hyaloscypha variabilis</taxon>
    </lineage>
</organism>